<reference evidence="2 3" key="1">
    <citation type="submission" date="2019-01" db="EMBL/GenBank/DDBJ databases">
        <authorList>
            <person name="Ferrante I. M."/>
        </authorList>
    </citation>
    <scope>NUCLEOTIDE SEQUENCE [LARGE SCALE GENOMIC DNA]</scope>
    <source>
        <strain evidence="2 3">B856</strain>
    </source>
</reference>
<evidence type="ECO:0000256" key="1">
    <source>
        <dbReference type="SAM" id="MobiDB-lite"/>
    </source>
</evidence>
<dbReference type="Proteomes" id="UP000291116">
    <property type="component" value="Unassembled WGS sequence"/>
</dbReference>
<gene>
    <name evidence="2" type="ORF">PSNMU_V1.4_AUG-EV-PASAV3_0089350</name>
</gene>
<feature type="compositionally biased region" description="Polar residues" evidence="1">
    <location>
        <begin position="179"/>
        <end position="188"/>
    </location>
</feature>
<accession>A0A448ZJ38</accession>
<feature type="region of interest" description="Disordered" evidence="1">
    <location>
        <begin position="524"/>
        <end position="603"/>
    </location>
</feature>
<dbReference type="EMBL" id="CAACVS010000402">
    <property type="protein sequence ID" value="VEU41986.1"/>
    <property type="molecule type" value="Genomic_DNA"/>
</dbReference>
<feature type="compositionally biased region" description="Basic and acidic residues" evidence="1">
    <location>
        <begin position="2443"/>
        <end position="2454"/>
    </location>
</feature>
<feature type="region of interest" description="Disordered" evidence="1">
    <location>
        <begin position="2414"/>
        <end position="2454"/>
    </location>
</feature>
<feature type="region of interest" description="Disordered" evidence="1">
    <location>
        <begin position="1090"/>
        <end position="1117"/>
    </location>
</feature>
<feature type="region of interest" description="Disordered" evidence="1">
    <location>
        <begin position="27"/>
        <end position="50"/>
    </location>
</feature>
<evidence type="ECO:0000313" key="2">
    <source>
        <dbReference type="EMBL" id="VEU41986.1"/>
    </source>
</evidence>
<evidence type="ECO:0000313" key="3">
    <source>
        <dbReference type="Proteomes" id="UP000291116"/>
    </source>
</evidence>
<sequence>MWEAANAPTRDDNPVTTSAAIGVDRGYTHSKHDPGKQHAHSNREHYGHGDGRYRHLIASSETVEAALSRLSKAYTTSMECIGAIHKTNHMILKEQRQTVRSGGTHQTRTVAPTVTTENKALQSIKRVSNVARTTLETAILLDPLMLPHAPILHQSMIELSNSAPFSDNGELGKDGIPSSATAVSNSSRWKAVQDQRPMPPTISSAAHKSTLVKLAYLSLVNYSDLLQQGSRSDIKNQKSTNEYTILDRGVVSRLQSLDKETSAGVNDNEKQCCWSPETPEETQRLAVAALCDASNLDGSDPVMWLKLACASRKLESLVAERHNRGKQHECRGITTLERSQHRRLQKHALERGSVALPNHMPPNRTILRALEEFCGEPEPDEYYSGGSRSTKKIKVHKKTLGLTRYSWLVLGKMIIRACKGEEATTPWEHLSPASLLTKSPLSMFGSPSVVLKLSPMLVLPSQVLGKICQYLENTSIWKFEATCRALSVNVIAARAFMEENDSEDDKDEDEAADMLLHKHEQKQREQLKKMEIEKSKDQNELLDAEKKGPELENEVNEEMVNEQSAAINRNENSRDTKTTQPKQSFRASKRLRSQQISTSKKQDRAANRKSFDYCFVAATLSCTKEKHNDLADGLRKKKELAHLFRGVENAGFASNTSGRRRTHSSLQENTRQGSKSMEVRERIGDSSLSAFVERWTMNNSGPMDVLERYLAHVALFAEDVFASDSPTMGLHSCIITSFQLLLMRSGSNQCIVPKFFKPITKTGSALRSLETFAMDLLNAELILRQCDRYVPKVVEFDDDANLISLMMPRLVESCNDLKEEINSINTEIKICEKDRKKFHVLEIRCYWLTACFYLWRSRIARPIYMSREAEDEGIHFIGMAIECFKSPVLKSTKVIKTPQLASPGREDAFWHEISASTLSKFRDEIQASSVVSHARQRFQELVAQLDAEENTERLSTESAGALAEIGRKLFERYNSQYGSTESKLVELVDNVLAESAGDLFLRKITSQSSEQVDETNLDITDFIQLDAYRVEDLKRVSNPTILSMLVICLNMDQSNRLSVAQLLLRLVLTTRDIHSLLLKQIADYRASRKQTDGYHSDSDSDDDMSDAGPQLSQKDDDEKKARQCGHFVKLLIKCLCIICKSYLSDDDRETLVMSDEFHEMINSVLDFSNQWFESTLRFLSITDDTLDQDLVGLIQKLLSESKHFNERSRVPEPLEAVFFHGLVKIIISQQENLKNLCNSHVKRSNRTAIKRLCIQRAQYIGIVASKLGAMLSTHLATVNGFVLKKSSLFEPHDVDGRNSRKSHTSNEEIIFLHAVRWLREFASKDVGESLTGSNNGITSNSFDRPIVKELKIPISLLVIGLCGSAPCSRNSGILGVVSESENHQGYPLSLTEFFDSDASINDWQSDSEEDNNERTKKELLRVICHAIQCIVLILDVVDEKDTITKFLENDCDTAFGPLLPLVSARVLNFFADTILLNFGDVKACGKNRALLWSEDYPYRARYIGELLDTALYKTYRWLYGFALVGEQTYHYTSGNECSHSTNNINEIVEKGFKLESTVAAGQLYRCIVRAYSGGRKTPPKQALEAVKAALPPHRESEQSKKLRRFMFSGENNDLDMNSLLNMNEQWDSPFAVVRDSMMENKDSLDNSANSSLDELEAAQVRRGLSKQLALGPLPVVASDPRSKSDAGACDDRSQTMCNEIAIAKKFNAILDDLCLSDADNWEGWYRAGQCCMMKADTIADRLGLTKGFSRIKGFSVQAHRGSTHRSKEIGKLKDEQEQEERMLKQVSFLGHDYSFYTNHVWSSLSALRDFVAKVKKSLERENDKDKILSLAVWNEIDSKFDDGKYLEGQEACGGLFVSALRNLSIRFLSVALYILQSKAEIKSDTKVLLSEICETLGNTFYSELMASQKYGWPMRVLTSKRKRDIAITAKACYVASIMHADDSVEEDDNSDDHSTWDLQFMVGKCDEKIAKTYEQEAFPKQTECSPDNSRLYEQHMSEAMSAYSKALAEANKLEDSATLLLDSGGSGHGSTEILYRLHASRLKCLIHSVSRKEEERGQAELEALRLTEKYHFKDHDLLVDAMDKSVHERIWIVFADVVDGLFNCRKLKPYFHRSVYRHAQALMWSPVFYDLASSKRSSDIVPATHSYQIKGLDSSKPAAFSAESVIGALFDKKRVQLCAVWVTNSGTASPFQAINSTVRKYDSLRGKYIGAYLETLRICNRRPEVETLMKWLYTSKRDLPSYFQAGAMNYGDKPTTSQTQDPLLVAGSKSSLMANGFLLSAKRRGNGVLADVLMHEISKKVTTVASSKNSSTDGNKITEFYLKHTYACYLRLNCSIEDLSRVRAWKYGSGSLREVEALCQAYLLVADTSKADLASTSDFGDWSGGGRKSLIFKAAVEKCKAMFPSLSANAVFGKSKPKKAKSGSNILHDDQDPDELEKGKRKSPSESSHEPTEKVSFEVAVPLGLNPGDTFLTSVKVGGSNSMKVKLKVPQGQHSSLRFHLNVPRSKMNQKNKKQKVNQKLGGGRS</sequence>
<feature type="region of interest" description="Disordered" evidence="1">
    <location>
        <begin position="652"/>
        <end position="677"/>
    </location>
</feature>
<protein>
    <submittedName>
        <fullName evidence="2">Uncharacterized protein</fullName>
    </submittedName>
</protein>
<dbReference type="OrthoDB" id="44198at2759"/>
<keyword evidence="3" id="KW-1185">Reference proteome</keyword>
<name>A0A448ZJ38_9STRA</name>
<organism evidence="2 3">
    <name type="scientific">Pseudo-nitzschia multistriata</name>
    <dbReference type="NCBI Taxonomy" id="183589"/>
    <lineage>
        <taxon>Eukaryota</taxon>
        <taxon>Sar</taxon>
        <taxon>Stramenopiles</taxon>
        <taxon>Ochrophyta</taxon>
        <taxon>Bacillariophyta</taxon>
        <taxon>Bacillariophyceae</taxon>
        <taxon>Bacillariophycidae</taxon>
        <taxon>Bacillariales</taxon>
        <taxon>Bacillariaceae</taxon>
        <taxon>Pseudo-nitzschia</taxon>
    </lineage>
</organism>
<feature type="region of interest" description="Disordered" evidence="1">
    <location>
        <begin position="2502"/>
        <end position="2526"/>
    </location>
</feature>
<feature type="compositionally biased region" description="Polar residues" evidence="1">
    <location>
        <begin position="664"/>
        <end position="675"/>
    </location>
</feature>
<feature type="compositionally biased region" description="Acidic residues" evidence="1">
    <location>
        <begin position="551"/>
        <end position="560"/>
    </location>
</feature>
<feature type="compositionally biased region" description="Basic and acidic residues" evidence="1">
    <location>
        <begin position="524"/>
        <end position="550"/>
    </location>
</feature>
<feature type="region of interest" description="Disordered" evidence="1">
    <location>
        <begin position="179"/>
        <end position="203"/>
    </location>
</feature>
<proteinExistence type="predicted"/>
<feature type="compositionally biased region" description="Basic residues" evidence="1">
    <location>
        <begin position="2508"/>
        <end position="2517"/>
    </location>
</feature>